<dbReference type="EMBL" id="JBFAKC010000010">
    <property type="protein sequence ID" value="MEV0710416.1"/>
    <property type="molecule type" value="Genomic_DNA"/>
</dbReference>
<dbReference type="InterPro" id="IPR049445">
    <property type="entry name" value="TetR_SbtR-like_C"/>
</dbReference>
<dbReference type="SUPFAM" id="SSF46689">
    <property type="entry name" value="Homeodomain-like"/>
    <property type="match status" value="1"/>
</dbReference>
<keyword evidence="3" id="KW-0804">Transcription</keyword>
<dbReference type="SUPFAM" id="SSF48498">
    <property type="entry name" value="Tetracyclin repressor-like, C-terminal domain"/>
    <property type="match status" value="1"/>
</dbReference>
<sequence length="189" mass="20119">MPRPMRRDAARNREKLLTEAADVFIEQGLGASLEEIARRAGVSIGTLYNHFPTRDALIDALLPPRLAAVDDFAAVASAERDPWTAFSGFVENLLIQLTADRGLLEAFTGDPPTAELLAQACERGATHLSAVADRARKAGALRADASDEDVTHLLSALSLLGESAGSAAWQRSLRFVLDGLRATGVSVSP</sequence>
<name>A0ABV3FZ20_9NOCA</name>
<comment type="caution">
    <text evidence="6">The sequence shown here is derived from an EMBL/GenBank/DDBJ whole genome shotgun (WGS) entry which is preliminary data.</text>
</comment>
<dbReference type="PANTHER" id="PTHR30055:SF234">
    <property type="entry name" value="HTH-TYPE TRANSCRIPTIONAL REGULATOR BETI"/>
    <property type="match status" value="1"/>
</dbReference>
<dbReference type="Pfam" id="PF00440">
    <property type="entry name" value="TetR_N"/>
    <property type="match status" value="1"/>
</dbReference>
<dbReference type="PANTHER" id="PTHR30055">
    <property type="entry name" value="HTH-TYPE TRANSCRIPTIONAL REGULATOR RUTR"/>
    <property type="match status" value="1"/>
</dbReference>
<evidence type="ECO:0000256" key="1">
    <source>
        <dbReference type="ARBA" id="ARBA00023015"/>
    </source>
</evidence>
<evidence type="ECO:0000313" key="7">
    <source>
        <dbReference type="Proteomes" id="UP001551695"/>
    </source>
</evidence>
<dbReference type="RefSeq" id="WP_109526187.1">
    <property type="nucleotide sequence ID" value="NZ_JBEXKW010000018.1"/>
</dbReference>
<feature type="DNA-binding region" description="H-T-H motif" evidence="4">
    <location>
        <begin position="32"/>
        <end position="51"/>
    </location>
</feature>
<organism evidence="6 7">
    <name type="scientific">Nocardia aurea</name>
    <dbReference type="NCBI Taxonomy" id="2144174"/>
    <lineage>
        <taxon>Bacteria</taxon>
        <taxon>Bacillati</taxon>
        <taxon>Actinomycetota</taxon>
        <taxon>Actinomycetes</taxon>
        <taxon>Mycobacteriales</taxon>
        <taxon>Nocardiaceae</taxon>
        <taxon>Nocardia</taxon>
    </lineage>
</organism>
<feature type="domain" description="HTH tetR-type" evidence="5">
    <location>
        <begin position="10"/>
        <end position="69"/>
    </location>
</feature>
<dbReference type="Gene3D" id="1.10.357.10">
    <property type="entry name" value="Tetracycline Repressor, domain 2"/>
    <property type="match status" value="1"/>
</dbReference>
<accession>A0ABV3FZ20</accession>
<evidence type="ECO:0000256" key="2">
    <source>
        <dbReference type="ARBA" id="ARBA00023125"/>
    </source>
</evidence>
<keyword evidence="2 4" id="KW-0238">DNA-binding</keyword>
<evidence type="ECO:0000259" key="5">
    <source>
        <dbReference type="PROSITE" id="PS50977"/>
    </source>
</evidence>
<keyword evidence="7" id="KW-1185">Reference proteome</keyword>
<proteinExistence type="predicted"/>
<dbReference type="InterPro" id="IPR036271">
    <property type="entry name" value="Tet_transcr_reg_TetR-rel_C_sf"/>
</dbReference>
<protein>
    <submittedName>
        <fullName evidence="6">TetR/AcrR family transcriptional regulator</fullName>
    </submittedName>
</protein>
<keyword evidence="1" id="KW-0805">Transcription regulation</keyword>
<dbReference type="PROSITE" id="PS50977">
    <property type="entry name" value="HTH_TETR_2"/>
    <property type="match status" value="1"/>
</dbReference>
<dbReference type="PRINTS" id="PR00455">
    <property type="entry name" value="HTHTETR"/>
</dbReference>
<dbReference type="Proteomes" id="UP001551695">
    <property type="component" value="Unassembled WGS sequence"/>
</dbReference>
<dbReference type="InterPro" id="IPR001647">
    <property type="entry name" value="HTH_TetR"/>
</dbReference>
<evidence type="ECO:0000313" key="6">
    <source>
        <dbReference type="EMBL" id="MEV0710416.1"/>
    </source>
</evidence>
<evidence type="ECO:0000256" key="3">
    <source>
        <dbReference type="ARBA" id="ARBA00023163"/>
    </source>
</evidence>
<dbReference type="InterPro" id="IPR009057">
    <property type="entry name" value="Homeodomain-like_sf"/>
</dbReference>
<evidence type="ECO:0000256" key="4">
    <source>
        <dbReference type="PROSITE-ProRule" id="PRU00335"/>
    </source>
</evidence>
<dbReference type="InterPro" id="IPR050109">
    <property type="entry name" value="HTH-type_TetR-like_transc_reg"/>
</dbReference>
<dbReference type="Pfam" id="PF21597">
    <property type="entry name" value="TetR_C_43"/>
    <property type="match status" value="1"/>
</dbReference>
<reference evidence="6 7" key="1">
    <citation type="submission" date="2024-06" db="EMBL/GenBank/DDBJ databases">
        <title>The Natural Products Discovery Center: Release of the First 8490 Sequenced Strains for Exploring Actinobacteria Biosynthetic Diversity.</title>
        <authorList>
            <person name="Kalkreuter E."/>
            <person name="Kautsar S.A."/>
            <person name="Yang D."/>
            <person name="Bader C.D."/>
            <person name="Teijaro C.N."/>
            <person name="Fluegel L."/>
            <person name="Davis C.M."/>
            <person name="Simpson J.R."/>
            <person name="Lauterbach L."/>
            <person name="Steele A.D."/>
            <person name="Gui C."/>
            <person name="Meng S."/>
            <person name="Li G."/>
            <person name="Viehrig K."/>
            <person name="Ye F."/>
            <person name="Su P."/>
            <person name="Kiefer A.F."/>
            <person name="Nichols A."/>
            <person name="Cepeda A.J."/>
            <person name="Yan W."/>
            <person name="Fan B."/>
            <person name="Jiang Y."/>
            <person name="Adhikari A."/>
            <person name="Zheng C.-J."/>
            <person name="Schuster L."/>
            <person name="Cowan T.M."/>
            <person name="Smanski M.J."/>
            <person name="Chevrette M.G."/>
            <person name="De Carvalho L.P.S."/>
            <person name="Shen B."/>
        </authorList>
    </citation>
    <scope>NUCLEOTIDE SEQUENCE [LARGE SCALE GENOMIC DNA]</scope>
    <source>
        <strain evidence="6 7">NPDC050403</strain>
    </source>
</reference>
<gene>
    <name evidence="6" type="ORF">AB0I48_22890</name>
</gene>